<comment type="caution">
    <text evidence="1">The sequence shown here is derived from an EMBL/GenBank/DDBJ whole genome shotgun (WGS) entry which is preliminary data.</text>
</comment>
<sequence>GYLTTGSFTVALRRFSAHRGAPRHIYSDKGTNFVGARRKLDEIRKLWLSLPTNEAVSNTYPNLQSLGTFIPPSSPLFWRYLIGNSIRQISSKEILGRNHINF</sequence>
<name>A0A8X6WUZ7_9ARAC</name>
<protein>
    <recommendedName>
        <fullName evidence="3">Integrase catalytic domain-containing protein</fullName>
    </recommendedName>
</protein>
<evidence type="ECO:0008006" key="3">
    <source>
        <dbReference type="Google" id="ProtNLM"/>
    </source>
</evidence>
<evidence type="ECO:0000313" key="1">
    <source>
        <dbReference type="EMBL" id="GFY40919.1"/>
    </source>
</evidence>
<accession>A0A8X6WUZ7</accession>
<proteinExistence type="predicted"/>
<dbReference type="AlphaFoldDB" id="A0A8X6WUZ7"/>
<dbReference type="OrthoDB" id="8958038at2759"/>
<organism evidence="1 2">
    <name type="scientific">Trichonephila inaurata madagascariensis</name>
    <dbReference type="NCBI Taxonomy" id="2747483"/>
    <lineage>
        <taxon>Eukaryota</taxon>
        <taxon>Metazoa</taxon>
        <taxon>Ecdysozoa</taxon>
        <taxon>Arthropoda</taxon>
        <taxon>Chelicerata</taxon>
        <taxon>Arachnida</taxon>
        <taxon>Araneae</taxon>
        <taxon>Araneomorphae</taxon>
        <taxon>Entelegynae</taxon>
        <taxon>Araneoidea</taxon>
        <taxon>Nephilidae</taxon>
        <taxon>Trichonephila</taxon>
        <taxon>Trichonephila inaurata</taxon>
    </lineage>
</organism>
<evidence type="ECO:0000313" key="2">
    <source>
        <dbReference type="Proteomes" id="UP000886998"/>
    </source>
</evidence>
<feature type="non-terminal residue" evidence="1">
    <location>
        <position position="1"/>
    </location>
</feature>
<dbReference type="Proteomes" id="UP000886998">
    <property type="component" value="Unassembled WGS sequence"/>
</dbReference>
<gene>
    <name evidence="1" type="ORF">TNIN_448121</name>
</gene>
<reference evidence="1" key="1">
    <citation type="submission" date="2020-08" db="EMBL/GenBank/DDBJ databases">
        <title>Multicomponent nature underlies the extraordinary mechanical properties of spider dragline silk.</title>
        <authorList>
            <person name="Kono N."/>
            <person name="Nakamura H."/>
            <person name="Mori M."/>
            <person name="Yoshida Y."/>
            <person name="Ohtoshi R."/>
            <person name="Malay A.D."/>
            <person name="Moran D.A.P."/>
            <person name="Tomita M."/>
            <person name="Numata K."/>
            <person name="Arakawa K."/>
        </authorList>
    </citation>
    <scope>NUCLEOTIDE SEQUENCE</scope>
</reference>
<dbReference type="EMBL" id="BMAV01002196">
    <property type="protein sequence ID" value="GFY40919.1"/>
    <property type="molecule type" value="Genomic_DNA"/>
</dbReference>
<keyword evidence="2" id="KW-1185">Reference proteome</keyword>